<evidence type="ECO:0000256" key="5">
    <source>
        <dbReference type="ARBA" id="ARBA00022692"/>
    </source>
</evidence>
<keyword evidence="8 12" id="KW-0472">Membrane</keyword>
<evidence type="ECO:0000256" key="8">
    <source>
        <dbReference type="ARBA" id="ARBA00023136"/>
    </source>
</evidence>
<feature type="transmembrane region" description="Helical" evidence="12">
    <location>
        <begin position="181"/>
        <end position="205"/>
    </location>
</feature>
<dbReference type="PANTHER" id="PTHR14269">
    <property type="entry name" value="CDP-DIACYLGLYCEROL--GLYCEROL-3-PHOSPHATE 3-PHOSPHATIDYLTRANSFERASE-RELATED"/>
    <property type="match status" value="1"/>
</dbReference>
<dbReference type="GO" id="GO:0046474">
    <property type="term" value="P:glycerophospholipid biosynthetic process"/>
    <property type="evidence" value="ECO:0007669"/>
    <property type="project" value="TreeGrafter"/>
</dbReference>
<dbReference type="GO" id="GO:0016020">
    <property type="term" value="C:membrane"/>
    <property type="evidence" value="ECO:0007669"/>
    <property type="project" value="UniProtKB-SubCell"/>
</dbReference>
<evidence type="ECO:0000256" key="11">
    <source>
        <dbReference type="RuleBase" id="RU003750"/>
    </source>
</evidence>
<comment type="caution">
    <text evidence="13">The sequence shown here is derived from an EMBL/GenBank/DDBJ whole genome shotgun (WGS) entry which is preliminary data.</text>
</comment>
<feature type="transmembrane region" description="Helical" evidence="12">
    <location>
        <begin position="124"/>
        <end position="143"/>
    </location>
</feature>
<evidence type="ECO:0000256" key="12">
    <source>
        <dbReference type="SAM" id="Phobius"/>
    </source>
</evidence>
<accession>F1T532</accession>
<gene>
    <name evidence="13" type="ORF">HMPREF0091_10745</name>
</gene>
<dbReference type="OrthoDB" id="9796672at2"/>
<evidence type="ECO:0000256" key="4">
    <source>
        <dbReference type="ARBA" id="ARBA00022679"/>
    </source>
</evidence>
<keyword evidence="4 11" id="KW-0808">Transferase</keyword>
<comment type="similarity">
    <text evidence="2 11">Belongs to the CDP-alcohol phosphatidyltransferase class-I family.</text>
</comment>
<dbReference type="PROSITE" id="PS00379">
    <property type="entry name" value="CDP_ALCOHOL_P_TRANSF"/>
    <property type="match status" value="1"/>
</dbReference>
<dbReference type="PANTHER" id="PTHR14269:SF11">
    <property type="entry name" value="CDP-DIACYLGLYCEROL--GLYCEROL-3-PHOSPHATE 3-PHOSPHATIDYLTRANSFERASE"/>
    <property type="match status" value="1"/>
</dbReference>
<evidence type="ECO:0000256" key="2">
    <source>
        <dbReference type="ARBA" id="ARBA00010441"/>
    </source>
</evidence>
<dbReference type="RefSeq" id="WP_006302927.1">
    <property type="nucleotide sequence ID" value="NZ_ACGK02000001.1"/>
</dbReference>
<feature type="transmembrane region" description="Helical" evidence="12">
    <location>
        <begin position="225"/>
        <end position="246"/>
    </location>
</feature>
<keyword evidence="3" id="KW-0444">Lipid biosynthesis</keyword>
<keyword evidence="7" id="KW-0443">Lipid metabolism</keyword>
<evidence type="ECO:0000256" key="6">
    <source>
        <dbReference type="ARBA" id="ARBA00022989"/>
    </source>
</evidence>
<dbReference type="InterPro" id="IPR048254">
    <property type="entry name" value="CDP_ALCOHOL_P_TRANSF_CS"/>
</dbReference>
<dbReference type="InterPro" id="IPR050324">
    <property type="entry name" value="CDP-alcohol_PTase-I"/>
</dbReference>
<comment type="subcellular location">
    <subcellularLocation>
        <location evidence="1">Membrane</location>
        <topology evidence="1">Multi-pass membrane protein</topology>
    </subcellularLocation>
</comment>
<dbReference type="InterPro" id="IPR000462">
    <property type="entry name" value="CDP-OH_P_trans"/>
</dbReference>
<evidence type="ECO:0000256" key="1">
    <source>
        <dbReference type="ARBA" id="ARBA00004141"/>
    </source>
</evidence>
<reference evidence="13 14" key="1">
    <citation type="submission" date="2011-02" db="EMBL/GenBank/DDBJ databases">
        <authorList>
            <person name="Muzny D."/>
            <person name="Qin X."/>
            <person name="Buhay C."/>
            <person name="Dugan-Rocha S."/>
            <person name="Ding Y."/>
            <person name="Chen G."/>
            <person name="Hawes A."/>
            <person name="Holder M."/>
            <person name="Jhangiani S."/>
            <person name="Johnson A."/>
            <person name="Khan Z."/>
            <person name="Li Z."/>
            <person name="Liu W."/>
            <person name="Liu X."/>
            <person name="Perez L."/>
            <person name="Shen H."/>
            <person name="Wang Q."/>
            <person name="Watt J."/>
            <person name="Xi L."/>
            <person name="Xin Y."/>
            <person name="Zhou J."/>
            <person name="Deng J."/>
            <person name="Jiang H."/>
            <person name="Liu Y."/>
            <person name="Qu J."/>
            <person name="Song X.-Z."/>
            <person name="Zhang L."/>
            <person name="Villasana D."/>
            <person name="Johnson A."/>
            <person name="Liu J."/>
            <person name="Liyanage D."/>
            <person name="Lorensuhewa L."/>
            <person name="Robinson T."/>
            <person name="Song A."/>
            <person name="Song B.-B."/>
            <person name="Dinh H."/>
            <person name="Thornton R."/>
            <person name="Coyle M."/>
            <person name="Francisco L."/>
            <person name="Jackson L."/>
            <person name="Javaid M."/>
            <person name="Korchina V."/>
            <person name="Kovar C."/>
            <person name="Mata R."/>
            <person name="Mathew T."/>
            <person name="Ngo R."/>
            <person name="Nguyen L."/>
            <person name="Nguyen N."/>
            <person name="Okwuonu G."/>
            <person name="Ongeri F."/>
            <person name="Pham C."/>
            <person name="Simmons D."/>
            <person name="Wilczek-Boney K."/>
            <person name="Hale W."/>
            <person name="Jakkamsetti A."/>
            <person name="Pham P."/>
            <person name="Ruth R."/>
            <person name="San Lucas F."/>
            <person name="Warren J."/>
            <person name="Zhang J."/>
            <person name="Zhao Z."/>
            <person name="Zhou C."/>
            <person name="Zhu D."/>
            <person name="Lee S."/>
            <person name="Bess C."/>
            <person name="Blankenburg K."/>
            <person name="Forbes L."/>
            <person name="Fu Q."/>
            <person name="Gubbala S."/>
            <person name="Hirani K."/>
            <person name="Jayaseelan J.C."/>
            <person name="Lara F."/>
            <person name="Munidasa M."/>
            <person name="Palculict T."/>
            <person name="Patil S."/>
            <person name="Pu L.-L."/>
            <person name="Saada N."/>
            <person name="Tang L."/>
            <person name="Weissenberger G."/>
            <person name="Zhu Y."/>
            <person name="Hemphill L."/>
            <person name="Shang Y."/>
            <person name="Youmans B."/>
            <person name="Ayvaz T."/>
            <person name="Ross M."/>
            <person name="Santibanez J."/>
            <person name="Aqrawi P."/>
            <person name="Gross S."/>
            <person name="Joshi V."/>
            <person name="Fowler G."/>
            <person name="Nazareth L."/>
            <person name="Reid J."/>
            <person name="Worley K."/>
            <person name="Petrosino J."/>
            <person name="Highlander S."/>
            <person name="Gibbs R."/>
        </authorList>
    </citation>
    <scope>NUCLEOTIDE SEQUENCE [LARGE SCALE GENOMIC DNA]</scope>
    <source>
        <strain evidence="13 14">DSM 15829</strain>
    </source>
</reference>
<dbReference type="Gene3D" id="1.20.120.1760">
    <property type="match status" value="1"/>
</dbReference>
<dbReference type="Proteomes" id="UP000005947">
    <property type="component" value="Unassembled WGS sequence"/>
</dbReference>
<evidence type="ECO:0000256" key="3">
    <source>
        <dbReference type="ARBA" id="ARBA00022516"/>
    </source>
</evidence>
<name>F1T532_9ACTN</name>
<keyword evidence="6 12" id="KW-1133">Transmembrane helix</keyword>
<evidence type="ECO:0000313" key="14">
    <source>
        <dbReference type="Proteomes" id="UP000005947"/>
    </source>
</evidence>
<organism evidence="13 14">
    <name type="scientific">Fannyhessea vaginae DSM 15829</name>
    <dbReference type="NCBI Taxonomy" id="525256"/>
    <lineage>
        <taxon>Bacteria</taxon>
        <taxon>Bacillati</taxon>
        <taxon>Actinomycetota</taxon>
        <taxon>Coriobacteriia</taxon>
        <taxon>Coriobacteriales</taxon>
        <taxon>Atopobiaceae</taxon>
        <taxon>Fannyhessea</taxon>
    </lineage>
</organism>
<protein>
    <submittedName>
        <fullName evidence="13">Putative CDP-diacylglycerol--glycerol-3-phosphate 3-phosphatidyltransferase</fullName>
    </submittedName>
</protein>
<dbReference type="eggNOG" id="COG0558">
    <property type="taxonomic scope" value="Bacteria"/>
</dbReference>
<evidence type="ECO:0000256" key="10">
    <source>
        <dbReference type="ARBA" id="ARBA00023264"/>
    </source>
</evidence>
<dbReference type="AlphaFoldDB" id="F1T532"/>
<keyword evidence="9" id="KW-0594">Phospholipid biosynthesis</keyword>
<keyword evidence="5 12" id="KW-0812">Transmembrane</keyword>
<sequence>MKAGLDNQQISSYLKDKAAHSAHAIKAQAHTTKEHAKSTVKNYMVAEDSTAPVGTSSNPSYQIYTVANAITFCRLILTFIFLVLFISRTNRILAFICYMIAAVTDFLDGQVARRTQTVSWLGKIMDPIMDRVLLATGVLGLVITEEIPVWIAVFVILRDTVMACGALILQRYQRRPLDVIYIGKIATACLMFGFCDALFGSPYVHGLGLYNLEFLPGINAQSVPLGMFFIYVGIVFSSVAAITYIMQGLKIMRSKH</sequence>
<dbReference type="Pfam" id="PF01066">
    <property type="entry name" value="CDP-OH_P_transf"/>
    <property type="match status" value="1"/>
</dbReference>
<proteinExistence type="inferred from homology"/>
<feature type="transmembrane region" description="Helical" evidence="12">
    <location>
        <begin position="66"/>
        <end position="86"/>
    </location>
</feature>
<keyword evidence="14" id="KW-1185">Reference proteome</keyword>
<dbReference type="InterPro" id="IPR043130">
    <property type="entry name" value="CDP-OH_PTrfase_TM_dom"/>
</dbReference>
<evidence type="ECO:0000313" key="13">
    <source>
        <dbReference type="EMBL" id="EGF23798.1"/>
    </source>
</evidence>
<keyword evidence="10" id="KW-1208">Phospholipid metabolism</keyword>
<dbReference type="GeneID" id="93210346"/>
<dbReference type="GO" id="GO:0016780">
    <property type="term" value="F:phosphotransferase activity, for other substituted phosphate groups"/>
    <property type="evidence" value="ECO:0007669"/>
    <property type="project" value="InterPro"/>
</dbReference>
<feature type="transmembrane region" description="Helical" evidence="12">
    <location>
        <begin position="92"/>
        <end position="112"/>
    </location>
</feature>
<dbReference type="EMBL" id="ACGK02000001">
    <property type="protein sequence ID" value="EGF23798.1"/>
    <property type="molecule type" value="Genomic_DNA"/>
</dbReference>
<evidence type="ECO:0000256" key="7">
    <source>
        <dbReference type="ARBA" id="ARBA00023098"/>
    </source>
</evidence>
<evidence type="ECO:0000256" key="9">
    <source>
        <dbReference type="ARBA" id="ARBA00023209"/>
    </source>
</evidence>